<evidence type="ECO:0000313" key="3">
    <source>
        <dbReference type="Proteomes" id="UP001156870"/>
    </source>
</evidence>
<evidence type="ECO:0000313" key="2">
    <source>
        <dbReference type="EMBL" id="GLS25522.1"/>
    </source>
</evidence>
<organism evidence="2 3">
    <name type="scientific">Marinibactrum halimedae</name>
    <dbReference type="NCBI Taxonomy" id="1444977"/>
    <lineage>
        <taxon>Bacteria</taxon>
        <taxon>Pseudomonadati</taxon>
        <taxon>Pseudomonadota</taxon>
        <taxon>Gammaproteobacteria</taxon>
        <taxon>Cellvibrionales</taxon>
        <taxon>Cellvibrionaceae</taxon>
        <taxon>Marinibactrum</taxon>
    </lineage>
</organism>
<reference evidence="2 3" key="1">
    <citation type="journal article" date="2014" name="Int. J. Syst. Evol. Microbiol.">
        <title>Complete genome sequence of Corynebacterium casei LMG S-19264T (=DSM 44701T), isolated from a smear-ripened cheese.</title>
        <authorList>
            <consortium name="US DOE Joint Genome Institute (JGI-PGF)"/>
            <person name="Walter F."/>
            <person name="Albersmeier A."/>
            <person name="Kalinowski J."/>
            <person name="Ruckert C."/>
        </authorList>
    </citation>
    <scope>NUCLEOTIDE SEQUENCE [LARGE SCALE GENOMIC DNA]</scope>
    <source>
        <strain evidence="2 3">NBRC 110095</strain>
    </source>
</reference>
<keyword evidence="3" id="KW-1185">Reference proteome</keyword>
<proteinExistence type="predicted"/>
<dbReference type="Proteomes" id="UP001156870">
    <property type="component" value="Unassembled WGS sequence"/>
</dbReference>
<gene>
    <name evidence="2" type="ORF">GCM10007877_12360</name>
</gene>
<feature type="signal peptide" evidence="1">
    <location>
        <begin position="1"/>
        <end position="27"/>
    </location>
</feature>
<dbReference type="NCBIfam" id="TIGR04565">
    <property type="entry name" value="OMP_myx_plus"/>
    <property type="match status" value="1"/>
</dbReference>
<evidence type="ECO:0008006" key="4">
    <source>
        <dbReference type="Google" id="ProtNLM"/>
    </source>
</evidence>
<accession>A0AA37WP14</accession>
<dbReference type="AlphaFoldDB" id="A0AA37WP14"/>
<dbReference type="EMBL" id="BSPD01000030">
    <property type="protein sequence ID" value="GLS25522.1"/>
    <property type="molecule type" value="Genomic_DNA"/>
</dbReference>
<comment type="caution">
    <text evidence="2">The sequence shown here is derived from an EMBL/GenBank/DDBJ whole genome shotgun (WGS) entry which is preliminary data.</text>
</comment>
<dbReference type="InterPro" id="IPR030820">
    <property type="entry name" value="OMP_myx_plus_Proteobacteria"/>
</dbReference>
<evidence type="ECO:0000256" key="1">
    <source>
        <dbReference type="SAM" id="SignalP"/>
    </source>
</evidence>
<sequence length="215" mass="24476">MLRWTRIQRLLPVTLGLLLFQSANSFAQTSPDVTIIEPSKKVDTVKYAALDDEQFEFGISVGSLSIEDFGNSAVTTFKFAYHVTPKWMTQFEYGRSEVGVASFEEVVNNRFLSDEDRRFTYTNLTLGYRALYGRSFFGGKNRFNSNIYLNAGVENIDFAGQSNTGLVIGTTYKTVLTDWLTLNLDLKNHIFEREFLNDEKLTQNIEFGVGAMIMF</sequence>
<protein>
    <recommendedName>
        <fullName evidence="4">Outer membrane beta-barrel domain-containing protein</fullName>
    </recommendedName>
</protein>
<name>A0AA37WP14_9GAMM</name>
<dbReference type="RefSeq" id="WP_232591980.1">
    <property type="nucleotide sequence ID" value="NZ_BSPD01000030.1"/>
</dbReference>
<feature type="chain" id="PRO_5041372035" description="Outer membrane beta-barrel domain-containing protein" evidence="1">
    <location>
        <begin position="28"/>
        <end position="215"/>
    </location>
</feature>
<keyword evidence="1" id="KW-0732">Signal</keyword>